<dbReference type="GO" id="GO:0003677">
    <property type="term" value="F:DNA binding"/>
    <property type="evidence" value="ECO:0007669"/>
    <property type="project" value="UniProtKB-KW"/>
</dbReference>
<dbReference type="PROSITE" id="PS50863">
    <property type="entry name" value="B3"/>
    <property type="match status" value="1"/>
</dbReference>
<comment type="caution">
    <text evidence="8">The sequence shown here is derived from an EMBL/GenBank/DDBJ whole genome shotgun (WGS) entry which is preliminary data.</text>
</comment>
<protein>
    <recommendedName>
        <fullName evidence="7">TF-B3 domain-containing protein</fullName>
    </recommendedName>
</protein>
<feature type="region of interest" description="Disordered" evidence="6">
    <location>
        <begin position="34"/>
        <end position="80"/>
    </location>
</feature>
<keyword evidence="9" id="KW-1185">Reference proteome</keyword>
<dbReference type="CDD" id="cd10017">
    <property type="entry name" value="B3_DNA"/>
    <property type="match status" value="1"/>
</dbReference>
<reference evidence="8" key="1">
    <citation type="journal article" date="2023" name="Nat. Commun.">
        <title>Diploid and tetraploid genomes of Acorus and the evolution of monocots.</title>
        <authorList>
            <person name="Ma L."/>
            <person name="Liu K.W."/>
            <person name="Li Z."/>
            <person name="Hsiao Y.Y."/>
            <person name="Qi Y."/>
            <person name="Fu T."/>
            <person name="Tang G.D."/>
            <person name="Zhang D."/>
            <person name="Sun W.H."/>
            <person name="Liu D.K."/>
            <person name="Li Y."/>
            <person name="Chen G.Z."/>
            <person name="Liu X.D."/>
            <person name="Liao X.Y."/>
            <person name="Jiang Y.T."/>
            <person name="Yu X."/>
            <person name="Hao Y."/>
            <person name="Huang J."/>
            <person name="Zhao X.W."/>
            <person name="Ke S."/>
            <person name="Chen Y.Y."/>
            <person name="Wu W.L."/>
            <person name="Hsu J.L."/>
            <person name="Lin Y.F."/>
            <person name="Huang M.D."/>
            <person name="Li C.Y."/>
            <person name="Huang L."/>
            <person name="Wang Z.W."/>
            <person name="Zhao X."/>
            <person name="Zhong W.Y."/>
            <person name="Peng D.H."/>
            <person name="Ahmad S."/>
            <person name="Lan S."/>
            <person name="Zhang J.S."/>
            <person name="Tsai W.C."/>
            <person name="Van de Peer Y."/>
            <person name="Liu Z.J."/>
        </authorList>
    </citation>
    <scope>NUCLEOTIDE SEQUENCE</scope>
    <source>
        <strain evidence="8">CP</strain>
    </source>
</reference>
<evidence type="ECO:0000256" key="6">
    <source>
        <dbReference type="SAM" id="MobiDB-lite"/>
    </source>
</evidence>
<feature type="domain" description="TF-B3" evidence="7">
    <location>
        <begin position="133"/>
        <end position="224"/>
    </location>
</feature>
<sequence>MVAEKMSSYEEIRQRTIEENKKKLEELNLSLLTNSLRETASPKPSPVKQVKKRKIDLGSESFERRRSGRLSDKPAPNYRDAMLEYDNSDRPRNRTYKRRDLLNRVYASDEARHYAIKRAQEIESTLGPDSLTFVKPMLQSHTTGGFWLGLPNYFCKEHLPKVDTRMTLIDEAGDEHETNYLAQKTGLSAGWRGFAIEHELVDGDAVVFHLVNQITFKVYIVRQSGFAEAKAVASAPPKLENRRTRKKLVTGD</sequence>
<name>A0AAV9E5Q3_ACOCL</name>
<dbReference type="Pfam" id="PF02362">
    <property type="entry name" value="B3"/>
    <property type="match status" value="1"/>
</dbReference>
<reference evidence="8" key="2">
    <citation type="submission" date="2023-06" db="EMBL/GenBank/DDBJ databases">
        <authorList>
            <person name="Ma L."/>
            <person name="Liu K.-W."/>
            <person name="Li Z."/>
            <person name="Hsiao Y.-Y."/>
            <person name="Qi Y."/>
            <person name="Fu T."/>
            <person name="Tang G."/>
            <person name="Zhang D."/>
            <person name="Sun W.-H."/>
            <person name="Liu D.-K."/>
            <person name="Li Y."/>
            <person name="Chen G.-Z."/>
            <person name="Liu X.-D."/>
            <person name="Liao X.-Y."/>
            <person name="Jiang Y.-T."/>
            <person name="Yu X."/>
            <person name="Hao Y."/>
            <person name="Huang J."/>
            <person name="Zhao X.-W."/>
            <person name="Ke S."/>
            <person name="Chen Y.-Y."/>
            <person name="Wu W.-L."/>
            <person name="Hsu J.-L."/>
            <person name="Lin Y.-F."/>
            <person name="Huang M.-D."/>
            <person name="Li C.-Y."/>
            <person name="Huang L."/>
            <person name="Wang Z.-W."/>
            <person name="Zhao X."/>
            <person name="Zhong W.-Y."/>
            <person name="Peng D.-H."/>
            <person name="Ahmad S."/>
            <person name="Lan S."/>
            <person name="Zhang J.-S."/>
            <person name="Tsai W.-C."/>
            <person name="Van De Peer Y."/>
            <person name="Liu Z.-J."/>
        </authorList>
    </citation>
    <scope>NUCLEOTIDE SEQUENCE</scope>
    <source>
        <strain evidence="8">CP</strain>
        <tissue evidence="8">Leaves</tissue>
    </source>
</reference>
<dbReference type="Gene3D" id="2.40.330.10">
    <property type="entry name" value="DNA-binding pseudobarrel domain"/>
    <property type="match status" value="1"/>
</dbReference>
<keyword evidence="3" id="KW-0238">DNA-binding</keyword>
<comment type="subcellular location">
    <subcellularLocation>
        <location evidence="1">Nucleus</location>
    </subcellularLocation>
</comment>
<keyword evidence="2" id="KW-0805">Transcription regulation</keyword>
<gene>
    <name evidence="8" type="ORF">QJS10_CPA09g00248</name>
</gene>
<dbReference type="SUPFAM" id="SSF101936">
    <property type="entry name" value="DNA-binding pseudobarrel domain"/>
    <property type="match status" value="1"/>
</dbReference>
<feature type="compositionally biased region" description="Basic and acidic residues" evidence="6">
    <location>
        <begin position="55"/>
        <end position="72"/>
    </location>
</feature>
<evidence type="ECO:0000256" key="4">
    <source>
        <dbReference type="ARBA" id="ARBA00023163"/>
    </source>
</evidence>
<dbReference type="GO" id="GO:0005634">
    <property type="term" value="C:nucleus"/>
    <property type="evidence" value="ECO:0007669"/>
    <property type="project" value="UniProtKB-SubCell"/>
</dbReference>
<dbReference type="InterPro" id="IPR044837">
    <property type="entry name" value="REM16-like"/>
</dbReference>
<dbReference type="Proteomes" id="UP001180020">
    <property type="component" value="Unassembled WGS sequence"/>
</dbReference>
<evidence type="ECO:0000256" key="5">
    <source>
        <dbReference type="ARBA" id="ARBA00023242"/>
    </source>
</evidence>
<keyword evidence="5" id="KW-0539">Nucleus</keyword>
<dbReference type="InterPro" id="IPR015300">
    <property type="entry name" value="DNA-bd_pseudobarrel_sf"/>
</dbReference>
<dbReference type="InterPro" id="IPR003340">
    <property type="entry name" value="B3_DNA-bd"/>
</dbReference>
<evidence type="ECO:0000256" key="3">
    <source>
        <dbReference type="ARBA" id="ARBA00023125"/>
    </source>
</evidence>
<dbReference type="SMART" id="SM01019">
    <property type="entry name" value="B3"/>
    <property type="match status" value="1"/>
</dbReference>
<feature type="compositionally biased region" description="Low complexity" evidence="6">
    <location>
        <begin position="34"/>
        <end position="48"/>
    </location>
</feature>
<evidence type="ECO:0000256" key="2">
    <source>
        <dbReference type="ARBA" id="ARBA00023015"/>
    </source>
</evidence>
<proteinExistence type="predicted"/>
<dbReference type="PANTHER" id="PTHR31391:SF99">
    <property type="entry name" value="B3 DOMAIN-CONTAINING PROTEIN OS06G0194400"/>
    <property type="match status" value="1"/>
</dbReference>
<evidence type="ECO:0000313" key="9">
    <source>
        <dbReference type="Proteomes" id="UP001180020"/>
    </source>
</evidence>
<organism evidence="8 9">
    <name type="scientific">Acorus calamus</name>
    <name type="common">Sweet flag</name>
    <dbReference type="NCBI Taxonomy" id="4465"/>
    <lineage>
        <taxon>Eukaryota</taxon>
        <taxon>Viridiplantae</taxon>
        <taxon>Streptophyta</taxon>
        <taxon>Embryophyta</taxon>
        <taxon>Tracheophyta</taxon>
        <taxon>Spermatophyta</taxon>
        <taxon>Magnoliopsida</taxon>
        <taxon>Liliopsida</taxon>
        <taxon>Acoraceae</taxon>
        <taxon>Acorus</taxon>
    </lineage>
</organism>
<accession>A0AAV9E5Q3</accession>
<dbReference type="EMBL" id="JAUJYO010000009">
    <property type="protein sequence ID" value="KAK1308756.1"/>
    <property type="molecule type" value="Genomic_DNA"/>
</dbReference>
<keyword evidence="4" id="KW-0804">Transcription</keyword>
<evidence type="ECO:0000256" key="1">
    <source>
        <dbReference type="ARBA" id="ARBA00004123"/>
    </source>
</evidence>
<evidence type="ECO:0000259" key="7">
    <source>
        <dbReference type="PROSITE" id="PS50863"/>
    </source>
</evidence>
<dbReference type="AlphaFoldDB" id="A0AAV9E5Q3"/>
<evidence type="ECO:0000313" key="8">
    <source>
        <dbReference type="EMBL" id="KAK1308756.1"/>
    </source>
</evidence>
<dbReference type="PANTHER" id="PTHR31391">
    <property type="entry name" value="B3 DOMAIN-CONTAINING PROTEIN OS11G0197600-RELATED"/>
    <property type="match status" value="1"/>
</dbReference>